<keyword evidence="4" id="KW-0238">DNA-binding</keyword>
<dbReference type="InterPro" id="IPR010982">
    <property type="entry name" value="Lambda_DNA-bd_dom_sf"/>
</dbReference>
<keyword evidence="2" id="KW-0378">Hydrolase</keyword>
<dbReference type="InterPro" id="IPR001387">
    <property type="entry name" value="Cro/C1-type_HTH"/>
</dbReference>
<dbReference type="PANTHER" id="PTHR40661">
    <property type="match status" value="1"/>
</dbReference>
<dbReference type="InterPro" id="IPR019756">
    <property type="entry name" value="Pept_S26A_signal_pept_1_Ser-AS"/>
</dbReference>
<evidence type="ECO:0000259" key="7">
    <source>
        <dbReference type="PROSITE" id="PS50943"/>
    </source>
</evidence>
<dbReference type="PROSITE" id="PS00501">
    <property type="entry name" value="SPASE_I_1"/>
    <property type="match status" value="1"/>
</dbReference>
<comment type="caution">
    <text evidence="10">The sequence shown here is derived from an EMBL/GenBank/DDBJ whole genome shotgun (WGS) entry which is preliminary data.</text>
</comment>
<keyword evidence="5" id="KW-0804">Transcription</keyword>
<evidence type="ECO:0000256" key="2">
    <source>
        <dbReference type="ARBA" id="ARBA00022801"/>
    </source>
</evidence>
<name>A0ABV4UKW5_9RHOO</name>
<dbReference type="SUPFAM" id="SSF47413">
    <property type="entry name" value="lambda repressor-like DNA-binding domains"/>
    <property type="match status" value="1"/>
</dbReference>
<proteinExistence type="predicted"/>
<dbReference type="InterPro" id="IPR039418">
    <property type="entry name" value="LexA-like"/>
</dbReference>
<organism evidence="10 11">
    <name type="scientific">Dentiradicibacter hellwigii</name>
    <dbReference type="NCBI Taxonomy" id="3149053"/>
    <lineage>
        <taxon>Bacteria</taxon>
        <taxon>Pseudomonadati</taxon>
        <taxon>Pseudomonadota</taxon>
        <taxon>Betaproteobacteria</taxon>
        <taxon>Rhodocyclales</taxon>
        <taxon>Rhodocyclaceae</taxon>
        <taxon>Dentiradicibacter</taxon>
    </lineage>
</organism>
<keyword evidence="3" id="KW-0805">Transcription regulation</keyword>
<dbReference type="Proteomes" id="UP001574673">
    <property type="component" value="Unassembled WGS sequence"/>
</dbReference>
<sequence>MRLKEARARLGLSQKDAAEQSGVSARGYQGYEDGRSIPGGDAIAGLVRLGINANWLLTGEGEMFNAPRHQPAPKIQADTPYQAGAATVLSVQEATASGRYIALPLHNDVRAAAGHGAVVGSEEADDSLMFREDWIKHELRMQPKDLVLIRVAGESMLPTLRDGDVILINQSLTQPDTDGIYIMRMGDMLLVKRLQLLPGGQISVISDNPTYRPWTLDISKMAEGDVAIIGRVVWAGTRF</sequence>
<dbReference type="CDD" id="cd00093">
    <property type="entry name" value="HTH_XRE"/>
    <property type="match status" value="1"/>
</dbReference>
<reference evidence="10" key="2">
    <citation type="journal article" date="2025" name="Int. J. Syst. Evol. Microbiol.">
        <title>Dentiradicibacter hellwigii gen. nov., sp. nov., isolated from a secondary infected root canal in the human oral cavity.</title>
        <authorList>
            <person name="Bartsch S."/>
            <person name="Wittmer A."/>
            <person name="Weber A.K."/>
            <person name="Neumann-Schaal M."/>
            <person name="Wolf J."/>
            <person name="Gronow S."/>
            <person name="Turnbull J.D."/>
            <person name="Tennert C."/>
            <person name="Hacker G."/>
            <person name="Cieplik F."/>
            <person name="Al-Ahmad A."/>
        </authorList>
    </citation>
    <scope>NUCLEOTIDE SEQUENCE</scope>
    <source>
        <strain evidence="10">Wk13</strain>
    </source>
</reference>
<evidence type="ECO:0000256" key="1">
    <source>
        <dbReference type="ARBA" id="ARBA00022670"/>
    </source>
</evidence>
<dbReference type="InterPro" id="IPR015927">
    <property type="entry name" value="Peptidase_S24_S26A/B/C"/>
</dbReference>
<dbReference type="CDD" id="cd06529">
    <property type="entry name" value="S24_LexA-like"/>
    <property type="match status" value="1"/>
</dbReference>
<dbReference type="EMBL" id="JBEUWX010000003">
    <property type="protein sequence ID" value="MFA9951119.1"/>
    <property type="molecule type" value="Genomic_DNA"/>
</dbReference>
<dbReference type="Gene3D" id="2.10.109.10">
    <property type="entry name" value="Umud Fragment, subunit A"/>
    <property type="match status" value="1"/>
</dbReference>
<dbReference type="SMART" id="SM00530">
    <property type="entry name" value="HTH_XRE"/>
    <property type="match status" value="1"/>
</dbReference>
<feature type="region of interest" description="Disordered" evidence="6">
    <location>
        <begin position="1"/>
        <end position="31"/>
    </location>
</feature>
<keyword evidence="11" id="KW-1185">Reference proteome</keyword>
<gene>
    <name evidence="8" type="ORF">ABCS64_00195</name>
    <name evidence="9" type="ORF">ABCS64_02050</name>
    <name evidence="10" type="ORF">ABCS64_12430</name>
</gene>
<dbReference type="EMBL" id="JBEUWX010000001">
    <property type="protein sequence ID" value="MFA9948759.1"/>
    <property type="molecule type" value="Genomic_DNA"/>
</dbReference>
<evidence type="ECO:0000256" key="3">
    <source>
        <dbReference type="ARBA" id="ARBA00023015"/>
    </source>
</evidence>
<dbReference type="Gene3D" id="1.10.260.40">
    <property type="entry name" value="lambda repressor-like DNA-binding domains"/>
    <property type="match status" value="1"/>
</dbReference>
<dbReference type="PANTHER" id="PTHR40661:SF3">
    <property type="entry name" value="FELS-1 PROPHAGE TRANSCRIPTIONAL REGULATOR"/>
    <property type="match status" value="1"/>
</dbReference>
<evidence type="ECO:0000313" key="11">
    <source>
        <dbReference type="Proteomes" id="UP001574673"/>
    </source>
</evidence>
<evidence type="ECO:0000313" key="9">
    <source>
        <dbReference type="EMBL" id="MFA9949121.1"/>
    </source>
</evidence>
<dbReference type="SUPFAM" id="SSF51306">
    <property type="entry name" value="LexA/Signal peptidase"/>
    <property type="match status" value="1"/>
</dbReference>
<dbReference type="PROSITE" id="PS50943">
    <property type="entry name" value="HTH_CROC1"/>
    <property type="match status" value="1"/>
</dbReference>
<dbReference type="RefSeq" id="WP_418889933.1">
    <property type="nucleotide sequence ID" value="NZ_JBEUWX010000001.1"/>
</dbReference>
<accession>A0ABV4UKW5</accession>
<evidence type="ECO:0000313" key="10">
    <source>
        <dbReference type="EMBL" id="MFA9951119.1"/>
    </source>
</evidence>
<dbReference type="EMBL" id="JBEUWX010000001">
    <property type="protein sequence ID" value="MFA9949121.1"/>
    <property type="molecule type" value="Genomic_DNA"/>
</dbReference>
<feature type="domain" description="HTH cro/C1-type" evidence="7">
    <location>
        <begin position="3"/>
        <end position="56"/>
    </location>
</feature>
<protein>
    <submittedName>
        <fullName evidence="10">S24 family peptidase</fullName>
    </submittedName>
</protein>
<dbReference type="Pfam" id="PF13560">
    <property type="entry name" value="HTH_31"/>
    <property type="match status" value="1"/>
</dbReference>
<evidence type="ECO:0000256" key="4">
    <source>
        <dbReference type="ARBA" id="ARBA00023125"/>
    </source>
</evidence>
<keyword evidence="1" id="KW-0645">Protease</keyword>
<reference evidence="11" key="1">
    <citation type="submission" date="2024-06" db="EMBL/GenBank/DDBJ databases">
        <title>Radixoralia hellwigii gen. nov., sp nov., isolated from a root canal in the human oral cavity.</title>
        <authorList>
            <person name="Bartsch S."/>
            <person name="Wittmer A."/>
            <person name="Schulz A.-K."/>
            <person name="Neumann-Schaal M."/>
            <person name="Wolf J."/>
            <person name="Gronow S."/>
            <person name="Tennert C."/>
            <person name="Haecker G."/>
            <person name="Cieplik F."/>
            <person name="Al-Ahmad A."/>
        </authorList>
    </citation>
    <scope>NUCLEOTIDE SEQUENCE [LARGE SCALE GENOMIC DNA]</scope>
    <source>
        <strain evidence="11">Wk13</strain>
    </source>
</reference>
<dbReference type="InterPro" id="IPR036286">
    <property type="entry name" value="LexA/Signal_pep-like_sf"/>
</dbReference>
<evidence type="ECO:0000256" key="5">
    <source>
        <dbReference type="ARBA" id="ARBA00023163"/>
    </source>
</evidence>
<evidence type="ECO:0000313" key="8">
    <source>
        <dbReference type="EMBL" id="MFA9948759.1"/>
    </source>
</evidence>
<dbReference type="Pfam" id="PF00717">
    <property type="entry name" value="Peptidase_S24"/>
    <property type="match status" value="1"/>
</dbReference>
<evidence type="ECO:0000256" key="6">
    <source>
        <dbReference type="SAM" id="MobiDB-lite"/>
    </source>
</evidence>